<gene>
    <name evidence="4" type="ORF">DWX70_20895</name>
    <name evidence="2" type="ORF">F3F51_24415</name>
    <name evidence="3" type="ORF">PO240_14275</name>
</gene>
<organism evidence="4 5">
    <name type="scientific">Bacteroides ovatus</name>
    <dbReference type="NCBI Taxonomy" id="28116"/>
    <lineage>
        <taxon>Bacteria</taxon>
        <taxon>Pseudomonadati</taxon>
        <taxon>Bacteroidota</taxon>
        <taxon>Bacteroidia</taxon>
        <taxon>Bacteroidales</taxon>
        <taxon>Bacteroidaceae</taxon>
        <taxon>Bacteroides</taxon>
    </lineage>
</organism>
<dbReference type="EMBL" id="VWLX01000025">
    <property type="protein sequence ID" value="KAA3799496.1"/>
    <property type="molecule type" value="Genomic_DNA"/>
</dbReference>
<comment type="caution">
    <text evidence="4">The sequence shown here is derived from an EMBL/GenBank/DDBJ whole genome shotgun (WGS) entry which is preliminary data.</text>
</comment>
<dbReference type="PANTHER" id="PTHR34825">
    <property type="entry name" value="CONSERVED PROTEIN, WITH A WEAK D-GALACTARATE DEHYDRATASE/ALTRONATE HYDROLASE DOMAIN"/>
    <property type="match status" value="1"/>
</dbReference>
<dbReference type="AlphaFoldDB" id="A0A395VX34"/>
<dbReference type="Proteomes" id="UP001214017">
    <property type="component" value="Unassembled WGS sequence"/>
</dbReference>
<dbReference type="GO" id="GO:0005524">
    <property type="term" value="F:ATP binding"/>
    <property type="evidence" value="ECO:0007669"/>
    <property type="project" value="UniProtKB-KW"/>
</dbReference>
<dbReference type="InterPro" id="IPR012547">
    <property type="entry name" value="PDDEXK_9"/>
</dbReference>
<dbReference type="InterPro" id="IPR027417">
    <property type="entry name" value="P-loop_NTPase"/>
</dbReference>
<sequence>MIDMENLQRLYPIGIQTFSKIREGNYLYIDKTEYVYRMTHSASDYMFLSRPRRFGKSLLTSTLHSYFSGHKELFRGLAIEKLEKEWMEYPVLHFDMSTAKHVDEEQLFQELNLKLFNYEEIYGRLEEEINPNQRLMGLIKRAYQQTGKKVVVLIDEYDAPLLDVAHERENLDVLRNIMRNFYSPLKACDPYLRYVFLTGITKFSQLSIFSELNNIENISMDEPYAAICGISEDEIRSQMKEDVEGLAKKLEVTPEEALMKLKENYDGYHFTYPSPDIYNPFSLLTAMEKGKIGSYWFGSGTPTYLIKMLDKFGVVPSEIGKKKAAVEDFDAPTERMTSIIPLLYQSGYITIKDYDEELDLYTLDIPNKEVRIGLMKSLLPYYVASKAPETNTMVAYLSRDIRNGDIDAALRRLQMFLSTIPQCDNTKYEGHYQQIFYIIFSLLGYYVDVEVRTPRGRVDMVLRTETTLYVMELKLDKGADRAMEQINLKNYPERFALCGLPIIKIAVSFDSERCTIGEWKIMEG</sequence>
<dbReference type="Pfam" id="PF09820">
    <property type="entry name" value="AAA-ATPase_like"/>
    <property type="match status" value="1"/>
</dbReference>
<dbReference type="SUPFAM" id="SSF52540">
    <property type="entry name" value="P-loop containing nucleoside triphosphate hydrolases"/>
    <property type="match status" value="1"/>
</dbReference>
<dbReference type="InterPro" id="IPR018631">
    <property type="entry name" value="AAA-ATPase-like_dom"/>
</dbReference>
<reference evidence="3" key="3">
    <citation type="submission" date="2022-10" db="EMBL/GenBank/DDBJ databases">
        <title>Human gut microbiome strain richness.</title>
        <authorList>
            <person name="Chen-Liaw A."/>
        </authorList>
    </citation>
    <scope>NUCLEOTIDE SEQUENCE</scope>
    <source>
        <strain evidence="3">F7_m1001271B151109d0_201107</strain>
    </source>
</reference>
<keyword evidence="2" id="KW-0067">ATP-binding</keyword>
<dbReference type="EMBL" id="QRVZ01000022">
    <property type="protein sequence ID" value="RGS80621.1"/>
    <property type="molecule type" value="Genomic_DNA"/>
</dbReference>
<dbReference type="EMBL" id="JAQNWR010000009">
    <property type="protein sequence ID" value="MDC2409043.1"/>
    <property type="molecule type" value="Genomic_DNA"/>
</dbReference>
<evidence type="ECO:0000313" key="6">
    <source>
        <dbReference type="Proteomes" id="UP000460135"/>
    </source>
</evidence>
<dbReference type="KEGG" id="boa:Bovatus_04917"/>
<evidence type="ECO:0000313" key="2">
    <source>
        <dbReference type="EMBL" id="KAA3799496.1"/>
    </source>
</evidence>
<dbReference type="RefSeq" id="WP_004302246.1">
    <property type="nucleotide sequence ID" value="NZ_BAABYJ010000001.1"/>
</dbReference>
<reference evidence="2 6" key="2">
    <citation type="journal article" date="2019" name="Nat. Med.">
        <title>A library of human gut bacterial isolates paired with longitudinal multiomics data enables mechanistic microbiome research.</title>
        <authorList>
            <person name="Poyet M."/>
            <person name="Groussin M."/>
            <person name="Gibbons S.M."/>
            <person name="Avila-Pacheco J."/>
            <person name="Jiang X."/>
            <person name="Kearney S.M."/>
            <person name="Perrotta A.R."/>
            <person name="Berdy B."/>
            <person name="Zhao S."/>
            <person name="Lieberman T.D."/>
            <person name="Swanson P.K."/>
            <person name="Smith M."/>
            <person name="Roesemann S."/>
            <person name="Alexander J.E."/>
            <person name="Rich S.A."/>
            <person name="Livny J."/>
            <person name="Vlamakis H."/>
            <person name="Clish C."/>
            <person name="Bullock K."/>
            <person name="Deik A."/>
            <person name="Scott J."/>
            <person name="Pierce K.A."/>
            <person name="Xavier R.J."/>
            <person name="Alm E.J."/>
        </authorList>
    </citation>
    <scope>NUCLEOTIDE SEQUENCE [LARGE SCALE GENOMIC DNA]</scope>
    <source>
        <strain evidence="2 6">BIOML-A183</strain>
    </source>
</reference>
<evidence type="ECO:0000259" key="1">
    <source>
        <dbReference type="Pfam" id="PF09820"/>
    </source>
</evidence>
<evidence type="ECO:0000313" key="3">
    <source>
        <dbReference type="EMBL" id="MDC2409043.1"/>
    </source>
</evidence>
<dbReference type="PANTHER" id="PTHR34825:SF1">
    <property type="entry name" value="AAA-ATPASE-LIKE DOMAIN-CONTAINING PROTEIN"/>
    <property type="match status" value="1"/>
</dbReference>
<dbReference type="Pfam" id="PF08011">
    <property type="entry name" value="PDDEXK_9"/>
    <property type="match status" value="1"/>
</dbReference>
<protein>
    <submittedName>
        <fullName evidence="4">AAA family ATPase</fullName>
    </submittedName>
    <submittedName>
        <fullName evidence="2">ATP-binding protein</fullName>
    </submittedName>
</protein>
<reference evidence="4 5" key="1">
    <citation type="submission" date="2018-08" db="EMBL/GenBank/DDBJ databases">
        <title>A genome reference for cultivated species of the human gut microbiota.</title>
        <authorList>
            <person name="Zou Y."/>
            <person name="Xue W."/>
            <person name="Luo G."/>
        </authorList>
    </citation>
    <scope>NUCLEOTIDE SEQUENCE [LARGE SCALE GENOMIC DNA]</scope>
    <source>
        <strain evidence="4 5">AF20-9LB</strain>
    </source>
</reference>
<feature type="domain" description="AAA-ATPase-like" evidence="1">
    <location>
        <begin position="12"/>
        <end position="209"/>
    </location>
</feature>
<dbReference type="Proteomes" id="UP000460135">
    <property type="component" value="Unassembled WGS sequence"/>
</dbReference>
<dbReference type="Proteomes" id="UP000266492">
    <property type="component" value="Unassembled WGS sequence"/>
</dbReference>
<dbReference type="GeneID" id="29453416"/>
<keyword evidence="2" id="KW-0547">Nucleotide-binding</keyword>
<proteinExistence type="predicted"/>
<evidence type="ECO:0000313" key="4">
    <source>
        <dbReference type="EMBL" id="RGS80621.1"/>
    </source>
</evidence>
<evidence type="ECO:0000313" key="5">
    <source>
        <dbReference type="Proteomes" id="UP000266492"/>
    </source>
</evidence>
<name>A0A395VX34_BACOV</name>
<accession>A0A395VX34</accession>